<sequence>MLAATLLAAAPAGAALGGANPASFNHVPDLRSVTFGESGPDQVAWFTFDEPLATNAINPAQFTLGGYNSAARFGSATNLPFADAASVVGTKPNTVELRWTSSSPDFDEVSYGAVNGAAVRAFNGNQPNVADSTAVTGAKGQTGTRGHTSAPDLVGVRVDESNLNANVLIFTFDQKLDSHLPLPALFSFVKASGAVVVGTGINSYSDYEVGVRFPAGPSNLVTEAKRVVVVPGAVQARNRTGLFAGLNPIGHAAVPGTSGLTALPDLVSAELGSTGGSTSITYHYDEPIKSPIAPLFYAYTATDEFVSGSNAVVNADGTSVTVNFPNPADKAQEHFVHAGQVVGGIQSANGQFGIGGGVPIGGNAGALSTGWTSAPDATSATINKSNGQVDITLDSRTNGTTFSGPDFHLLDSNGDVIAGVPTLVSLGSTGAPGPQTIRIQFLPSEVAAATAIQIDGYQAGGTLGVPFRGGLQGIDTPNSAPVVQVVSASTTAAAIAPVGTSKAALRLRVAKTQGVLPAKVRKALKPTRNAKQARANAKVLKAFAKGQYRVKKVAVKRASKAAGKKG</sequence>
<dbReference type="AlphaFoldDB" id="H0E5T1"/>
<comment type="caution">
    <text evidence="1">The sequence shown here is derived from an EMBL/GenBank/DDBJ whole genome shotgun (WGS) entry which is preliminary data.</text>
</comment>
<reference evidence="1 2" key="1">
    <citation type="journal article" date="2013" name="Biodegradation">
        <title>Quantitative proteomic analysis of ibuprofen-degrading Patulibacter sp. strain I11.</title>
        <authorList>
            <person name="Almeida B."/>
            <person name="Kjeldal H."/>
            <person name="Lolas I."/>
            <person name="Knudsen A.D."/>
            <person name="Carvalho G."/>
            <person name="Nielsen K.L."/>
            <person name="Barreto Crespo M.T."/>
            <person name="Stensballe A."/>
            <person name="Nielsen J.L."/>
        </authorList>
    </citation>
    <scope>NUCLEOTIDE SEQUENCE [LARGE SCALE GENOMIC DNA]</scope>
    <source>
        <strain evidence="1 2">I11</strain>
    </source>
</reference>
<organism evidence="1 2">
    <name type="scientific">Patulibacter medicamentivorans</name>
    <dbReference type="NCBI Taxonomy" id="1097667"/>
    <lineage>
        <taxon>Bacteria</taxon>
        <taxon>Bacillati</taxon>
        <taxon>Actinomycetota</taxon>
        <taxon>Thermoleophilia</taxon>
        <taxon>Solirubrobacterales</taxon>
        <taxon>Patulibacteraceae</taxon>
        <taxon>Patulibacter</taxon>
    </lineage>
</organism>
<accession>H0E5T1</accession>
<dbReference type="EMBL" id="AGUD01000194">
    <property type="protein sequence ID" value="EHN10951.1"/>
    <property type="molecule type" value="Genomic_DNA"/>
</dbReference>
<dbReference type="Proteomes" id="UP000005143">
    <property type="component" value="Unassembled WGS sequence"/>
</dbReference>
<proteinExistence type="predicted"/>
<keyword evidence="2" id="KW-1185">Reference proteome</keyword>
<gene>
    <name evidence="1" type="ORF">PAI11_21800</name>
</gene>
<protein>
    <submittedName>
        <fullName evidence="1">Uncharacterized protein</fullName>
    </submittedName>
</protein>
<evidence type="ECO:0000313" key="2">
    <source>
        <dbReference type="Proteomes" id="UP000005143"/>
    </source>
</evidence>
<name>H0E5T1_9ACTN</name>
<evidence type="ECO:0000313" key="1">
    <source>
        <dbReference type="EMBL" id="EHN10951.1"/>
    </source>
</evidence>